<dbReference type="PANTHER" id="PTHR10655:SF17">
    <property type="entry name" value="LYSOPHOSPHOLIPASE-LIKE PROTEIN 1"/>
    <property type="match status" value="1"/>
</dbReference>
<feature type="domain" description="Phospholipase/carboxylesterase/thioesterase" evidence="3">
    <location>
        <begin position="4"/>
        <end position="188"/>
    </location>
</feature>
<keyword evidence="2 4" id="KW-0378">Hydrolase</keyword>
<reference evidence="5" key="1">
    <citation type="submission" date="2023-07" db="EMBL/GenBank/DDBJ databases">
        <title>Molecular identification of indigenous halophilic bacteria isolated from red sea cost, biodegradation of synthetic dyes and assessment of degraded metabolite toxicity.</title>
        <authorList>
            <person name="Chaieb K."/>
            <person name="Altayb H.N."/>
        </authorList>
    </citation>
    <scope>NUCLEOTIDE SEQUENCE [LARGE SCALE GENOMIC DNA]</scope>
    <source>
        <strain evidence="5">K20</strain>
    </source>
</reference>
<dbReference type="GO" id="GO:0016787">
    <property type="term" value="F:hydrolase activity"/>
    <property type="evidence" value="ECO:0007669"/>
    <property type="project" value="UniProtKB-KW"/>
</dbReference>
<protein>
    <submittedName>
        <fullName evidence="4">Alpha/beta fold hydrolase</fullName>
    </submittedName>
</protein>
<gene>
    <name evidence="4" type="ORF">LDJ79_13600</name>
</gene>
<accession>A0ABS7YN92</accession>
<dbReference type="InterPro" id="IPR029058">
    <property type="entry name" value="AB_hydrolase_fold"/>
</dbReference>
<proteinExistence type="inferred from homology"/>
<evidence type="ECO:0000313" key="4">
    <source>
        <dbReference type="EMBL" id="MCA2017156.1"/>
    </source>
</evidence>
<dbReference type="Gene3D" id="3.40.50.1820">
    <property type="entry name" value="alpha/beta hydrolase"/>
    <property type="match status" value="1"/>
</dbReference>
<keyword evidence="5" id="KW-1185">Reference proteome</keyword>
<dbReference type="Pfam" id="PF02230">
    <property type="entry name" value="Abhydrolase_2"/>
    <property type="match status" value="1"/>
</dbReference>
<sequence length="189" mass="20789">MTRVIFLHGVGANGATFNPLIEMLKLDELNVEVFNPDAPYPYDMSAYGRQWFSISGVTEENRTDRVNQALTKFKQVLESYGPLEDTILVGFSQGSIMSLHAAAAGFPVKGVIAIAGRLSAPVAHRDEWPAITLIHDQDDPVIAIEKAQETYHWLEEAGAKPQAFVSKDVGHSIGSSMIPVIRKEIEKLL</sequence>
<dbReference type="Proteomes" id="UP001199044">
    <property type="component" value="Unassembled WGS sequence"/>
</dbReference>
<evidence type="ECO:0000256" key="1">
    <source>
        <dbReference type="ARBA" id="ARBA00006499"/>
    </source>
</evidence>
<dbReference type="RefSeq" id="WP_225250955.1">
    <property type="nucleotide sequence ID" value="NZ_JAIWIU010000092.1"/>
</dbReference>
<comment type="similarity">
    <text evidence="1">Belongs to the AB hydrolase superfamily. AB hydrolase 2 family.</text>
</comment>
<evidence type="ECO:0000256" key="2">
    <source>
        <dbReference type="ARBA" id="ARBA00022801"/>
    </source>
</evidence>
<evidence type="ECO:0000313" key="5">
    <source>
        <dbReference type="Proteomes" id="UP001199044"/>
    </source>
</evidence>
<dbReference type="PANTHER" id="PTHR10655">
    <property type="entry name" value="LYSOPHOSPHOLIPASE-RELATED"/>
    <property type="match status" value="1"/>
</dbReference>
<dbReference type="InterPro" id="IPR003140">
    <property type="entry name" value="PLipase/COase/thioEstase"/>
</dbReference>
<comment type="caution">
    <text evidence="4">The sequence shown here is derived from an EMBL/GenBank/DDBJ whole genome shotgun (WGS) entry which is preliminary data.</text>
</comment>
<dbReference type="EMBL" id="JAIWIU010000092">
    <property type="protein sequence ID" value="MCA2017156.1"/>
    <property type="molecule type" value="Genomic_DNA"/>
</dbReference>
<dbReference type="InterPro" id="IPR050565">
    <property type="entry name" value="LYPA1-2/EST-like"/>
</dbReference>
<organism evidence="4 5">
    <name type="scientific">Vibrio tritonius</name>
    <dbReference type="NCBI Taxonomy" id="1435069"/>
    <lineage>
        <taxon>Bacteria</taxon>
        <taxon>Pseudomonadati</taxon>
        <taxon>Pseudomonadota</taxon>
        <taxon>Gammaproteobacteria</taxon>
        <taxon>Vibrionales</taxon>
        <taxon>Vibrionaceae</taxon>
        <taxon>Vibrio</taxon>
    </lineage>
</organism>
<name>A0ABS7YN92_9VIBR</name>
<dbReference type="SUPFAM" id="SSF53474">
    <property type="entry name" value="alpha/beta-Hydrolases"/>
    <property type="match status" value="1"/>
</dbReference>
<evidence type="ECO:0000259" key="3">
    <source>
        <dbReference type="Pfam" id="PF02230"/>
    </source>
</evidence>